<sequence length="174" mass="19036">MVDRRKLLKTGVVVPALFTLPTVAFSSVTGNSSSIAHETIAVVDERFIGSALFRQELVKTGADYHAISGDISPLWASLLKDDALQDKAIIGLSSVQSLFALSLMLQPRGFRLIHQFTHTLESESESMQQAVSFAMGALSSRAEILRHQLAPTMKEQQNSAPVSWVLASSRYFQS</sequence>
<feature type="signal peptide" evidence="1">
    <location>
        <begin position="1"/>
        <end position="26"/>
    </location>
</feature>
<evidence type="ECO:0000256" key="1">
    <source>
        <dbReference type="SAM" id="SignalP"/>
    </source>
</evidence>
<proteinExistence type="predicted"/>
<keyword evidence="1" id="KW-0732">Signal</keyword>
<name>A0A2A5C7M9_9GAMM</name>
<accession>A0A2A5C7M9</accession>
<comment type="caution">
    <text evidence="2">The sequence shown here is derived from an EMBL/GenBank/DDBJ whole genome shotgun (WGS) entry which is preliminary data.</text>
</comment>
<feature type="chain" id="PRO_5012720710" evidence="1">
    <location>
        <begin position="27"/>
        <end position="174"/>
    </location>
</feature>
<evidence type="ECO:0000313" key="3">
    <source>
        <dbReference type="Proteomes" id="UP000228987"/>
    </source>
</evidence>
<gene>
    <name evidence="2" type="ORF">COA71_14055</name>
</gene>
<dbReference type="EMBL" id="NVWI01000015">
    <property type="protein sequence ID" value="PCJ39386.1"/>
    <property type="molecule type" value="Genomic_DNA"/>
</dbReference>
<organism evidence="2 3">
    <name type="scientific">SAR86 cluster bacterium</name>
    <dbReference type="NCBI Taxonomy" id="2030880"/>
    <lineage>
        <taxon>Bacteria</taxon>
        <taxon>Pseudomonadati</taxon>
        <taxon>Pseudomonadota</taxon>
        <taxon>Gammaproteobacteria</taxon>
        <taxon>SAR86 cluster</taxon>
    </lineage>
</organism>
<protein>
    <submittedName>
        <fullName evidence="2">Uncharacterized protein</fullName>
    </submittedName>
</protein>
<dbReference type="Proteomes" id="UP000228987">
    <property type="component" value="Unassembled WGS sequence"/>
</dbReference>
<reference evidence="3" key="1">
    <citation type="submission" date="2017-08" db="EMBL/GenBank/DDBJ databases">
        <title>A dynamic microbial community with high functional redundancy inhabits the cold, oxic subseafloor aquifer.</title>
        <authorList>
            <person name="Tully B.J."/>
            <person name="Wheat C.G."/>
            <person name="Glazer B.T."/>
            <person name="Huber J.A."/>
        </authorList>
    </citation>
    <scope>NUCLEOTIDE SEQUENCE [LARGE SCALE GENOMIC DNA]</scope>
</reference>
<dbReference type="AlphaFoldDB" id="A0A2A5C7M9"/>
<evidence type="ECO:0000313" key="2">
    <source>
        <dbReference type="EMBL" id="PCJ39386.1"/>
    </source>
</evidence>